<sequence length="428" mass="47073">MYNIVPSTDMPSIKKRRKFRILGVILLCLIILSIAFAAGMLAARRNELIKSASIKEANYAGKIYNKYVTAPANKLTQDVDFNLFWNVWDLLKEKYVDKDKLDDKKLFYGALKGLVESAGDPYTVFMEPKLAQEFASDLAGTFEGIGAEIGKKNEVITIIAPLADMPAEKAGLKSGDKIYAIDGQSTAGLAVDEAVSKIRGPKGTEVTLTIFRDGFEQPKDFKIIRQVILVKSVRTEMRDDGIFVVIITNFNDDTSTLFKQAVQKAVAANPKGLILDLRNNPGGYLETAIDVASEWIDKGIIVTEQFSPEKKNEYLNRGRARLKDFPTVVLVNQGSASASEIVAGALKDYKQATIIGKKTFGKGSVQTLEDLQDSSSVKITVAKWLTPAGYNINGQGIAPDIEVDLTADDYEKNKDPQMDKAVEILNKK</sequence>
<proteinExistence type="inferred from homology"/>
<dbReference type="SUPFAM" id="SSF52096">
    <property type="entry name" value="ClpP/crotonase"/>
    <property type="match status" value="1"/>
</dbReference>
<dbReference type="InterPro" id="IPR004447">
    <property type="entry name" value="Peptidase_S41A"/>
</dbReference>
<feature type="domain" description="PDZ" evidence="6">
    <location>
        <begin position="140"/>
        <end position="199"/>
    </location>
</feature>
<dbReference type="GO" id="GO:0030288">
    <property type="term" value="C:outer membrane-bounded periplasmic space"/>
    <property type="evidence" value="ECO:0007669"/>
    <property type="project" value="TreeGrafter"/>
</dbReference>
<evidence type="ECO:0000256" key="3">
    <source>
        <dbReference type="ARBA" id="ARBA00022801"/>
    </source>
</evidence>
<dbReference type="InterPro" id="IPR001478">
    <property type="entry name" value="PDZ"/>
</dbReference>
<comment type="similarity">
    <text evidence="1 5">Belongs to the peptidase S41A family.</text>
</comment>
<gene>
    <name evidence="7" type="ORF">UU43_C0002G0016</name>
</gene>
<dbReference type="FunFam" id="2.30.42.10:FF:000063">
    <property type="entry name" value="Peptidase, S41 family"/>
    <property type="match status" value="1"/>
</dbReference>
<reference evidence="7 8" key="1">
    <citation type="journal article" date="2015" name="Nature">
        <title>rRNA introns, odd ribosomes, and small enigmatic genomes across a large radiation of phyla.</title>
        <authorList>
            <person name="Brown C.T."/>
            <person name="Hug L.A."/>
            <person name="Thomas B.C."/>
            <person name="Sharon I."/>
            <person name="Castelle C.J."/>
            <person name="Singh A."/>
            <person name="Wilkins M.J."/>
            <person name="Williams K.H."/>
            <person name="Banfield J.F."/>
        </authorList>
    </citation>
    <scope>NUCLEOTIDE SEQUENCE [LARGE SCALE GENOMIC DNA]</scope>
</reference>
<dbReference type="SUPFAM" id="SSF50156">
    <property type="entry name" value="PDZ domain-like"/>
    <property type="match status" value="1"/>
</dbReference>
<evidence type="ECO:0000256" key="1">
    <source>
        <dbReference type="ARBA" id="ARBA00009179"/>
    </source>
</evidence>
<keyword evidence="4 5" id="KW-0720">Serine protease</keyword>
<dbReference type="GO" id="GO:0004175">
    <property type="term" value="F:endopeptidase activity"/>
    <property type="evidence" value="ECO:0007669"/>
    <property type="project" value="TreeGrafter"/>
</dbReference>
<dbReference type="InterPro" id="IPR029045">
    <property type="entry name" value="ClpP/crotonase-like_dom_sf"/>
</dbReference>
<evidence type="ECO:0000259" key="6">
    <source>
        <dbReference type="PROSITE" id="PS50106"/>
    </source>
</evidence>
<dbReference type="SMART" id="SM00245">
    <property type="entry name" value="TSPc"/>
    <property type="match status" value="1"/>
</dbReference>
<accession>A0A0G0XUX9</accession>
<dbReference type="PROSITE" id="PS50106">
    <property type="entry name" value="PDZ"/>
    <property type="match status" value="1"/>
</dbReference>
<dbReference type="CDD" id="cd07560">
    <property type="entry name" value="Peptidase_S41_CPP"/>
    <property type="match status" value="1"/>
</dbReference>
<dbReference type="Gene3D" id="3.90.226.10">
    <property type="entry name" value="2-enoyl-CoA Hydratase, Chain A, domain 1"/>
    <property type="match status" value="1"/>
</dbReference>
<dbReference type="Pfam" id="PF00595">
    <property type="entry name" value="PDZ"/>
    <property type="match status" value="1"/>
</dbReference>
<organism evidence="7 8">
    <name type="scientific">Candidatus Falkowbacteria bacterium GW2011_GWA2_41_14</name>
    <dbReference type="NCBI Taxonomy" id="1618635"/>
    <lineage>
        <taxon>Bacteria</taxon>
        <taxon>Candidatus Falkowiibacteriota</taxon>
    </lineage>
</organism>
<dbReference type="InterPro" id="IPR036034">
    <property type="entry name" value="PDZ_sf"/>
</dbReference>
<dbReference type="PANTHER" id="PTHR32060">
    <property type="entry name" value="TAIL-SPECIFIC PROTEASE"/>
    <property type="match status" value="1"/>
</dbReference>
<evidence type="ECO:0000313" key="8">
    <source>
        <dbReference type="Proteomes" id="UP000034190"/>
    </source>
</evidence>
<dbReference type="InterPro" id="IPR005151">
    <property type="entry name" value="Tail-specific_protease"/>
</dbReference>
<dbReference type="GO" id="GO:0006508">
    <property type="term" value="P:proteolysis"/>
    <property type="evidence" value="ECO:0007669"/>
    <property type="project" value="UniProtKB-KW"/>
</dbReference>
<evidence type="ECO:0000256" key="5">
    <source>
        <dbReference type="RuleBase" id="RU004404"/>
    </source>
</evidence>
<dbReference type="AlphaFoldDB" id="A0A0G0XUX9"/>
<name>A0A0G0XUX9_9BACT</name>
<dbReference type="Pfam" id="PF03572">
    <property type="entry name" value="Peptidase_S41"/>
    <property type="match status" value="1"/>
</dbReference>
<evidence type="ECO:0000313" key="7">
    <source>
        <dbReference type="EMBL" id="KKR91707.1"/>
    </source>
</evidence>
<evidence type="ECO:0000256" key="4">
    <source>
        <dbReference type="ARBA" id="ARBA00022825"/>
    </source>
</evidence>
<dbReference type="GO" id="GO:0007165">
    <property type="term" value="P:signal transduction"/>
    <property type="evidence" value="ECO:0007669"/>
    <property type="project" value="TreeGrafter"/>
</dbReference>
<dbReference type="Proteomes" id="UP000034190">
    <property type="component" value="Unassembled WGS sequence"/>
</dbReference>
<keyword evidence="2 5" id="KW-0645">Protease</keyword>
<dbReference type="NCBIfam" id="TIGR00225">
    <property type="entry name" value="prc"/>
    <property type="match status" value="1"/>
</dbReference>
<keyword evidence="3 5" id="KW-0378">Hydrolase</keyword>
<protein>
    <submittedName>
        <fullName evidence="7">Carboxyl-terminal protease</fullName>
    </submittedName>
</protein>
<dbReference type="Pfam" id="PF22694">
    <property type="entry name" value="CtpB_N-like"/>
    <property type="match status" value="1"/>
</dbReference>
<dbReference type="EMBL" id="LCAP01000002">
    <property type="protein sequence ID" value="KKR91707.1"/>
    <property type="molecule type" value="Genomic_DNA"/>
</dbReference>
<dbReference type="GO" id="GO:0008236">
    <property type="term" value="F:serine-type peptidase activity"/>
    <property type="evidence" value="ECO:0007669"/>
    <property type="project" value="UniProtKB-KW"/>
</dbReference>
<dbReference type="Gene3D" id="2.30.42.10">
    <property type="match status" value="1"/>
</dbReference>
<dbReference type="CDD" id="cd06782">
    <property type="entry name" value="cpPDZ_CPP-like"/>
    <property type="match status" value="1"/>
</dbReference>
<dbReference type="SMART" id="SM00228">
    <property type="entry name" value="PDZ"/>
    <property type="match status" value="1"/>
</dbReference>
<dbReference type="InterPro" id="IPR055210">
    <property type="entry name" value="CtpA/B_N"/>
</dbReference>
<dbReference type="PANTHER" id="PTHR32060:SF30">
    <property type="entry name" value="CARBOXY-TERMINAL PROCESSING PROTEASE CTPA"/>
    <property type="match status" value="1"/>
</dbReference>
<comment type="caution">
    <text evidence="7">The sequence shown here is derived from an EMBL/GenBank/DDBJ whole genome shotgun (WGS) entry which is preliminary data.</text>
</comment>
<evidence type="ECO:0000256" key="2">
    <source>
        <dbReference type="ARBA" id="ARBA00022670"/>
    </source>
</evidence>
<dbReference type="Gene3D" id="3.30.750.44">
    <property type="match status" value="1"/>
</dbReference>